<evidence type="ECO:0000259" key="2">
    <source>
        <dbReference type="PROSITE" id="PS51186"/>
    </source>
</evidence>
<feature type="domain" description="N-acetyltransferase" evidence="2">
    <location>
        <begin position="23"/>
        <end position="222"/>
    </location>
</feature>
<accession>A0A839XIZ8</accession>
<keyword evidence="4" id="KW-1185">Reference proteome</keyword>
<dbReference type="EMBL" id="JACIBS010000001">
    <property type="protein sequence ID" value="MBB3662731.1"/>
    <property type="molecule type" value="Genomic_DNA"/>
</dbReference>
<dbReference type="InterPro" id="IPR000182">
    <property type="entry name" value="GNAT_dom"/>
</dbReference>
<dbReference type="Proteomes" id="UP000564573">
    <property type="component" value="Unassembled WGS sequence"/>
</dbReference>
<dbReference type="CDD" id="cd04301">
    <property type="entry name" value="NAT_SF"/>
    <property type="match status" value="1"/>
</dbReference>
<organism evidence="3 4">
    <name type="scientific">Prauserella sediminis</name>
    <dbReference type="NCBI Taxonomy" id="577680"/>
    <lineage>
        <taxon>Bacteria</taxon>
        <taxon>Bacillati</taxon>
        <taxon>Actinomycetota</taxon>
        <taxon>Actinomycetes</taxon>
        <taxon>Pseudonocardiales</taxon>
        <taxon>Pseudonocardiaceae</taxon>
        <taxon>Prauserella</taxon>
        <taxon>Prauserella salsuginis group</taxon>
    </lineage>
</organism>
<evidence type="ECO:0000256" key="1">
    <source>
        <dbReference type="SAM" id="MobiDB-lite"/>
    </source>
</evidence>
<dbReference type="SUPFAM" id="SSF55729">
    <property type="entry name" value="Acyl-CoA N-acyltransferases (Nat)"/>
    <property type="match status" value="1"/>
</dbReference>
<feature type="region of interest" description="Disordered" evidence="1">
    <location>
        <begin position="137"/>
        <end position="188"/>
    </location>
</feature>
<feature type="compositionally biased region" description="Low complexity" evidence="1">
    <location>
        <begin position="149"/>
        <end position="182"/>
    </location>
</feature>
<keyword evidence="3" id="KW-0808">Transferase</keyword>
<sequence>MSRRIVGVTLDNLEQLPQHCRRCVYWELAPHLKQQAEEFGETEVEKEAWVSGVLLEWGSCGRIVYSGRLPVGFVLYAPPNAVPRSDAFPTSPPSPDAVLLTAFHILPEFRGSGLGRMLVQAVAKDLTRRGVKAIEAFGDAGPEEPDIEAQGAGSAFSGAESSGMGSPSTASSGTESSGARTSGGAGDDDGHSCVVPAAFLQSVGFKTVRPHPRWPRLRLELRSSISWKEDVEAALEKLLGEVTMTTATSSSSRA</sequence>
<protein>
    <submittedName>
        <fullName evidence="3">GNAT superfamily N-acetyltransferase</fullName>
    </submittedName>
</protein>
<evidence type="ECO:0000313" key="4">
    <source>
        <dbReference type="Proteomes" id="UP000564573"/>
    </source>
</evidence>
<dbReference type="InterPro" id="IPR016181">
    <property type="entry name" value="Acyl_CoA_acyltransferase"/>
</dbReference>
<proteinExistence type="predicted"/>
<name>A0A839XIZ8_9PSEU</name>
<comment type="caution">
    <text evidence="3">The sequence shown here is derived from an EMBL/GenBank/DDBJ whole genome shotgun (WGS) entry which is preliminary data.</text>
</comment>
<dbReference type="PROSITE" id="PS51186">
    <property type="entry name" value="GNAT"/>
    <property type="match status" value="1"/>
</dbReference>
<evidence type="ECO:0000313" key="3">
    <source>
        <dbReference type="EMBL" id="MBB3662731.1"/>
    </source>
</evidence>
<gene>
    <name evidence="3" type="ORF">FB384_001635</name>
</gene>
<dbReference type="RefSeq" id="WP_323985165.1">
    <property type="nucleotide sequence ID" value="NZ_JACIBS010000001.1"/>
</dbReference>
<dbReference type="GO" id="GO:0016747">
    <property type="term" value="F:acyltransferase activity, transferring groups other than amino-acyl groups"/>
    <property type="evidence" value="ECO:0007669"/>
    <property type="project" value="InterPro"/>
</dbReference>
<dbReference type="AlphaFoldDB" id="A0A839XIZ8"/>
<dbReference type="Gene3D" id="3.40.630.30">
    <property type="match status" value="1"/>
</dbReference>
<reference evidence="3 4" key="1">
    <citation type="submission" date="2020-08" db="EMBL/GenBank/DDBJ databases">
        <title>Sequencing the genomes of 1000 actinobacteria strains.</title>
        <authorList>
            <person name="Klenk H.-P."/>
        </authorList>
    </citation>
    <scope>NUCLEOTIDE SEQUENCE [LARGE SCALE GENOMIC DNA]</scope>
    <source>
        <strain evidence="3 4">DSM 45267</strain>
    </source>
</reference>
<dbReference type="Pfam" id="PF00583">
    <property type="entry name" value="Acetyltransf_1"/>
    <property type="match status" value="1"/>
</dbReference>